<keyword evidence="2" id="KW-0503">Monooxygenase</keyword>
<dbReference type="Gene3D" id="1.10.630.10">
    <property type="entry name" value="Cytochrome P450"/>
    <property type="match status" value="1"/>
</dbReference>
<evidence type="ECO:0000256" key="2">
    <source>
        <dbReference type="RuleBase" id="RU000461"/>
    </source>
</evidence>
<dbReference type="PROSITE" id="PS00086">
    <property type="entry name" value="CYTOCHROME_P450"/>
    <property type="match status" value="1"/>
</dbReference>
<keyword evidence="2" id="KW-0408">Iron</keyword>
<comment type="similarity">
    <text evidence="1 2">Belongs to the cytochrome P450 family.</text>
</comment>
<dbReference type="Proteomes" id="UP001500831">
    <property type="component" value="Unassembled WGS sequence"/>
</dbReference>
<dbReference type="InterPro" id="IPR017972">
    <property type="entry name" value="Cyt_P450_CS"/>
</dbReference>
<keyword evidence="2" id="KW-0349">Heme</keyword>
<organism evidence="3 4">
    <name type="scientific">Streptosporangium fragile</name>
    <dbReference type="NCBI Taxonomy" id="46186"/>
    <lineage>
        <taxon>Bacteria</taxon>
        <taxon>Bacillati</taxon>
        <taxon>Actinomycetota</taxon>
        <taxon>Actinomycetes</taxon>
        <taxon>Streptosporangiales</taxon>
        <taxon>Streptosporangiaceae</taxon>
        <taxon>Streptosporangium</taxon>
    </lineage>
</organism>
<dbReference type="InterPro" id="IPR001128">
    <property type="entry name" value="Cyt_P450"/>
</dbReference>
<name>A0ABN3W1Y9_9ACTN</name>
<proteinExistence type="inferred from homology"/>
<evidence type="ECO:0000313" key="3">
    <source>
        <dbReference type="EMBL" id="GAA2882346.1"/>
    </source>
</evidence>
<dbReference type="CDD" id="cd11033">
    <property type="entry name" value="CYP142-like"/>
    <property type="match status" value="1"/>
</dbReference>
<dbReference type="InterPro" id="IPR002397">
    <property type="entry name" value="Cyt_P450_B"/>
</dbReference>
<keyword evidence="4" id="KW-1185">Reference proteome</keyword>
<dbReference type="RefSeq" id="WP_344974967.1">
    <property type="nucleotide sequence ID" value="NZ_BAAAVI010000033.1"/>
</dbReference>
<dbReference type="EMBL" id="BAAAVI010000033">
    <property type="protein sequence ID" value="GAA2882346.1"/>
    <property type="molecule type" value="Genomic_DNA"/>
</dbReference>
<reference evidence="3 4" key="1">
    <citation type="journal article" date="2019" name="Int. J. Syst. Evol. Microbiol.">
        <title>The Global Catalogue of Microorganisms (GCM) 10K type strain sequencing project: providing services to taxonomists for standard genome sequencing and annotation.</title>
        <authorList>
            <consortium name="The Broad Institute Genomics Platform"/>
            <consortium name="The Broad Institute Genome Sequencing Center for Infectious Disease"/>
            <person name="Wu L."/>
            <person name="Ma J."/>
        </authorList>
    </citation>
    <scope>NUCLEOTIDE SEQUENCE [LARGE SCALE GENOMIC DNA]</scope>
    <source>
        <strain evidence="3 4">JCM 6242</strain>
    </source>
</reference>
<dbReference type="PANTHER" id="PTHR46696">
    <property type="entry name" value="P450, PUTATIVE (EUROFUNG)-RELATED"/>
    <property type="match status" value="1"/>
</dbReference>
<dbReference type="SUPFAM" id="SSF48264">
    <property type="entry name" value="Cytochrome P450"/>
    <property type="match status" value="1"/>
</dbReference>
<dbReference type="PANTHER" id="PTHR46696:SF4">
    <property type="entry name" value="BIOTIN BIOSYNTHESIS CYTOCHROME P450"/>
    <property type="match status" value="1"/>
</dbReference>
<evidence type="ECO:0000313" key="4">
    <source>
        <dbReference type="Proteomes" id="UP001500831"/>
    </source>
</evidence>
<gene>
    <name evidence="3" type="ORF">GCM10010517_45490</name>
</gene>
<keyword evidence="2" id="KW-0479">Metal-binding</keyword>
<dbReference type="PRINTS" id="PR00359">
    <property type="entry name" value="BP450"/>
</dbReference>
<protein>
    <submittedName>
        <fullName evidence="3">Cytochrome P450</fullName>
    </submittedName>
</protein>
<dbReference type="InterPro" id="IPR036396">
    <property type="entry name" value="Cyt_P450_sf"/>
</dbReference>
<keyword evidence="2" id="KW-0560">Oxidoreductase</keyword>
<evidence type="ECO:0000256" key="1">
    <source>
        <dbReference type="ARBA" id="ARBA00010617"/>
    </source>
</evidence>
<comment type="caution">
    <text evidence="3">The sequence shown here is derived from an EMBL/GenBank/DDBJ whole genome shotgun (WGS) entry which is preliminary data.</text>
</comment>
<dbReference type="Pfam" id="PF00067">
    <property type="entry name" value="p450"/>
    <property type="match status" value="1"/>
</dbReference>
<accession>A0ABN3W1Y9</accession>
<sequence>MTVNANEVNLNELDLADPDLYTPPDAGLGVLHHLQEHRPVFWNARRGGGPSFWAFTKYADGVAIYLDKTNFTSERGMQVGQTESAARAAAGKMLIVTDGRHSQLRDVMNPALTPRVVRRLETAMRETVGGMLEENARKDSFDFVDTVAGRLPLSVICQLLGVPRADWDLMIQWTRTAFGSAATDEVISDAEKAEANANIFAYYADLLAERRGNLGDDVISVLIRGRIDGEPLTDEEILLNINGLITGGNETTRHASAGAVIALVENPGEWRRLREDRSLIPTAVEEVLRWTAPSLNVMRTALRDTRIGGQTVRAGERVSVWHPAVNRDEDAFPDARRFDVGRTPNRHLTFGLGRHLCIGAALARFELRVLLEELTSRVTRMELTGPVKRLRSNLMWGVDRVPVHLELDHAGH</sequence>